<reference evidence="1 2" key="1">
    <citation type="journal article" date="2013" name="Sci. Rep.">
        <title>Extraordinary expansion of a Sorangium cellulosum genome from an alkaline milieu.</title>
        <authorList>
            <person name="Han K."/>
            <person name="Li Z.F."/>
            <person name="Peng R."/>
            <person name="Zhu L.P."/>
            <person name="Zhou T."/>
            <person name="Wang L.G."/>
            <person name="Li S.G."/>
            <person name="Zhang X.B."/>
            <person name="Hu W."/>
            <person name="Wu Z.H."/>
            <person name="Qin N."/>
            <person name="Li Y.Z."/>
        </authorList>
    </citation>
    <scope>NUCLEOTIDE SEQUENCE [LARGE SCALE GENOMIC DNA]</scope>
    <source>
        <strain evidence="1 2">So0157-2</strain>
    </source>
</reference>
<accession>S4Y5K0</accession>
<dbReference type="STRING" id="1254432.SCE1572_36285"/>
<name>S4Y5K0_SORCE</name>
<dbReference type="KEGG" id="scu:SCE1572_36285"/>
<proteinExistence type="predicted"/>
<dbReference type="AlphaFoldDB" id="S4Y5K0"/>
<dbReference type="EMBL" id="CP003969">
    <property type="protein sequence ID" value="AGP39470.1"/>
    <property type="molecule type" value="Genomic_DNA"/>
</dbReference>
<organism evidence="1 2">
    <name type="scientific">Sorangium cellulosum So0157-2</name>
    <dbReference type="NCBI Taxonomy" id="1254432"/>
    <lineage>
        <taxon>Bacteria</taxon>
        <taxon>Pseudomonadati</taxon>
        <taxon>Myxococcota</taxon>
        <taxon>Polyangia</taxon>
        <taxon>Polyangiales</taxon>
        <taxon>Polyangiaceae</taxon>
        <taxon>Sorangium</taxon>
    </lineage>
</organism>
<dbReference type="Proteomes" id="UP000014803">
    <property type="component" value="Chromosome"/>
</dbReference>
<gene>
    <name evidence="1" type="ORF">SCE1572_36285</name>
</gene>
<evidence type="ECO:0000313" key="2">
    <source>
        <dbReference type="Proteomes" id="UP000014803"/>
    </source>
</evidence>
<dbReference type="HOGENOM" id="CLU_1371445_0_0_7"/>
<protein>
    <submittedName>
        <fullName evidence="1">Uncharacterized protein</fullName>
    </submittedName>
</protein>
<sequence>MWRIRGQGDAQIKLLDVCRPVQIHCSIRGAARPHPATGRHLHALYVVDVGKIRPAVVGLGGEDRDSSMQVEFDLNGQIHLNLPGSLYLTGGSPEETYELSASLSECGSAVPSWHPLTTLVTGARFVVPAYHSRVRSADLGVRFRVGGNAGRLDHTPIHVTGDAVMDLNDGPEPVINLTHGGGISGLPPTGITLISEWWG</sequence>
<dbReference type="RefSeq" id="WP_020739144.1">
    <property type="nucleotide sequence ID" value="NC_021658.1"/>
</dbReference>
<evidence type="ECO:0000313" key="1">
    <source>
        <dbReference type="EMBL" id="AGP39470.1"/>
    </source>
</evidence>